<name>A0A8S4NTJ2_OWEFU</name>
<evidence type="ECO:0000313" key="3">
    <source>
        <dbReference type="Proteomes" id="UP000749559"/>
    </source>
</evidence>
<protein>
    <submittedName>
        <fullName evidence="2">Uncharacterized protein</fullName>
    </submittedName>
</protein>
<feature type="non-terminal residue" evidence="2">
    <location>
        <position position="101"/>
    </location>
</feature>
<evidence type="ECO:0000313" key="2">
    <source>
        <dbReference type="EMBL" id="CAH1785153.1"/>
    </source>
</evidence>
<gene>
    <name evidence="2" type="ORF">OFUS_LOCUS11255</name>
</gene>
<dbReference type="EMBL" id="CAIIXF020000005">
    <property type="protein sequence ID" value="CAH1785153.1"/>
    <property type="molecule type" value="Genomic_DNA"/>
</dbReference>
<sequence length="101" mass="11012">CILSKSNRGITSTGSNNGMEYFERVELPVSSTLKPTTDAPVPTTETRTGPNTSQKAGNAQTTKESQTSTPLPDVYPTPRLGDEPTMMHGVYWVHKQGEYLP</sequence>
<feature type="compositionally biased region" description="Polar residues" evidence="1">
    <location>
        <begin position="43"/>
        <end position="70"/>
    </location>
</feature>
<dbReference type="AlphaFoldDB" id="A0A8S4NTJ2"/>
<keyword evidence="3" id="KW-1185">Reference proteome</keyword>
<feature type="compositionally biased region" description="Polar residues" evidence="1">
    <location>
        <begin position="1"/>
        <end position="18"/>
    </location>
</feature>
<organism evidence="2 3">
    <name type="scientific">Owenia fusiformis</name>
    <name type="common">Polychaete worm</name>
    <dbReference type="NCBI Taxonomy" id="6347"/>
    <lineage>
        <taxon>Eukaryota</taxon>
        <taxon>Metazoa</taxon>
        <taxon>Spiralia</taxon>
        <taxon>Lophotrochozoa</taxon>
        <taxon>Annelida</taxon>
        <taxon>Polychaeta</taxon>
        <taxon>Sedentaria</taxon>
        <taxon>Canalipalpata</taxon>
        <taxon>Sabellida</taxon>
        <taxon>Oweniida</taxon>
        <taxon>Oweniidae</taxon>
        <taxon>Owenia</taxon>
    </lineage>
</organism>
<evidence type="ECO:0000256" key="1">
    <source>
        <dbReference type="SAM" id="MobiDB-lite"/>
    </source>
</evidence>
<reference evidence="2" key="1">
    <citation type="submission" date="2022-03" db="EMBL/GenBank/DDBJ databases">
        <authorList>
            <person name="Martin C."/>
        </authorList>
    </citation>
    <scope>NUCLEOTIDE SEQUENCE</scope>
</reference>
<comment type="caution">
    <text evidence="2">The sequence shown here is derived from an EMBL/GenBank/DDBJ whole genome shotgun (WGS) entry which is preliminary data.</text>
</comment>
<proteinExistence type="predicted"/>
<accession>A0A8S4NTJ2</accession>
<dbReference type="Proteomes" id="UP000749559">
    <property type="component" value="Unassembled WGS sequence"/>
</dbReference>
<feature type="non-terminal residue" evidence="2">
    <location>
        <position position="1"/>
    </location>
</feature>
<feature type="region of interest" description="Disordered" evidence="1">
    <location>
        <begin position="1"/>
        <end position="84"/>
    </location>
</feature>